<dbReference type="PANTHER" id="PTHR45616">
    <property type="entry name" value="GATA-TYPE DOMAIN-CONTAINING PROTEIN"/>
    <property type="match status" value="1"/>
</dbReference>
<evidence type="ECO:0000256" key="5">
    <source>
        <dbReference type="SAM" id="MobiDB-lite"/>
    </source>
</evidence>
<feature type="compositionally biased region" description="Polar residues" evidence="5">
    <location>
        <begin position="500"/>
        <end position="509"/>
    </location>
</feature>
<dbReference type="Gene3D" id="1.20.5.500">
    <property type="entry name" value="Single helix bin"/>
    <property type="match status" value="1"/>
</dbReference>
<keyword evidence="2 4" id="KW-0175">Coiled coil</keyword>
<dbReference type="GO" id="GO:0005882">
    <property type="term" value="C:intermediate filament"/>
    <property type="evidence" value="ECO:0007669"/>
    <property type="project" value="UniProtKB-KW"/>
</dbReference>
<feature type="coiled-coil region" evidence="4">
    <location>
        <begin position="186"/>
        <end position="269"/>
    </location>
</feature>
<evidence type="ECO:0000259" key="6">
    <source>
        <dbReference type="PROSITE" id="PS51842"/>
    </source>
</evidence>
<dbReference type="AlphaFoldDB" id="O96754"/>
<dbReference type="InterPro" id="IPR018039">
    <property type="entry name" value="IF_conserved"/>
</dbReference>
<sequence>MSAILQHKAFSSSSSASFSSSGGGRAGGGGGAFGGGGASFGGGGASFGGGGARASFGGGARSSGSSSFSMGRSGGGFGGGRARGAGGARMMGAGRAGGGGGGRSYGGASMTAEQAQQMLVSLGEVRVDRSGDKDELAGLNDRFASFINKVRYLEEMNRKLTLQLEMVLKKSGAGAPDIGKMWEAELNNIRKLIEVVNNEKNAMNSEKDGLQGEAATLKASYEEEQTRNEGLRDEITALRPDVDNVSVERVDLEARLDTIKAEIDFLKEVYAAELDALRGQIIDDGPGGVTTIDVGGAPDIDFNSILEEVRAQYDALAQQSKMESQGWYDTKVQGLTQQQDQAGRGLDDARAELSKMTSELRRLQAQIEAAKARNAQLQDQLTAVEERGVKQLEAKQEEITKLEEELTTIRSKIKEQMVEYQALMAVKMALDVEIGAYRKLLEGEEGRFGQGLAMGGGGGGGGGGSGGFSSGGGGFSSGGGGFSSGGGGFSSGGGGGFKGTMQSSAFGRT</sequence>
<feature type="compositionally biased region" description="Gly residues" evidence="5">
    <location>
        <begin position="463"/>
        <end position="498"/>
    </location>
</feature>
<dbReference type="Pfam" id="PF00038">
    <property type="entry name" value="Filament"/>
    <property type="match status" value="1"/>
</dbReference>
<accession>O96754</accession>
<dbReference type="Gene3D" id="1.20.5.170">
    <property type="match status" value="1"/>
</dbReference>
<feature type="coiled-coil region" evidence="4">
    <location>
        <begin position="346"/>
        <end position="419"/>
    </location>
</feature>
<comment type="similarity">
    <text evidence="3">Belongs to the intermediate filament family.</text>
</comment>
<dbReference type="SUPFAM" id="SSF64593">
    <property type="entry name" value="Intermediate filament protein, coiled coil region"/>
    <property type="match status" value="2"/>
</dbReference>
<feature type="region of interest" description="Disordered" evidence="5">
    <location>
        <begin position="56"/>
        <end position="108"/>
    </location>
</feature>
<dbReference type="InterPro" id="IPR039008">
    <property type="entry name" value="IF_rod_dom"/>
</dbReference>
<dbReference type="SMART" id="SM01391">
    <property type="entry name" value="Filament"/>
    <property type="match status" value="1"/>
</dbReference>
<feature type="compositionally biased region" description="Gly residues" evidence="5">
    <location>
        <begin position="72"/>
        <end position="105"/>
    </location>
</feature>
<evidence type="ECO:0000256" key="3">
    <source>
        <dbReference type="RuleBase" id="RU000685"/>
    </source>
</evidence>
<evidence type="ECO:0000313" key="7">
    <source>
        <dbReference type="EMBL" id="CAA09067.1"/>
    </source>
</evidence>
<organism evidence="7">
    <name type="scientific">Branchiostoma lanceolatum</name>
    <name type="common">Common lancelet</name>
    <name type="synonym">Amphioxus lanceolatum</name>
    <dbReference type="NCBI Taxonomy" id="7740"/>
    <lineage>
        <taxon>Eukaryota</taxon>
        <taxon>Metazoa</taxon>
        <taxon>Chordata</taxon>
        <taxon>Cephalochordata</taxon>
        <taxon>Leptocardii</taxon>
        <taxon>Amphioxiformes</taxon>
        <taxon>Branchiostomatidae</taxon>
        <taxon>Branchiostoma</taxon>
    </lineage>
</organism>
<feature type="compositionally biased region" description="Low complexity" evidence="5">
    <location>
        <begin position="62"/>
        <end position="71"/>
    </location>
</feature>
<dbReference type="EMBL" id="AJ010293">
    <property type="protein sequence ID" value="CAA09067.1"/>
    <property type="molecule type" value="mRNA"/>
</dbReference>
<dbReference type="PANTHER" id="PTHR45616:SF22">
    <property type="entry name" value="SFI1 SPINDLE BODY DOMAIN-CONTAINING PROTEIN"/>
    <property type="match status" value="1"/>
</dbReference>
<reference evidence="7" key="1">
    <citation type="journal article" date="1998" name="FEBS Lett.">
        <title>Homologues of vertebrate type I, II and III intermediate filament (IF) proteins in an invertebrate: the IF multigene family of the cephalochordate Branchiostoma.</title>
        <authorList>
            <person name="Karabinos A."/>
            <person name="Riemer D."/>
            <person name="Erber A."/>
            <person name="Weber K."/>
        </authorList>
    </citation>
    <scope>NUCLEOTIDE SEQUENCE</scope>
    <source>
        <tissue evidence="7">Whole animal</tissue>
    </source>
</reference>
<feature type="region of interest" description="Disordered" evidence="5">
    <location>
        <begin position="463"/>
        <end position="509"/>
    </location>
</feature>
<dbReference type="FunFam" id="1.20.5.1160:FF:000001">
    <property type="entry name" value="Keratin type II"/>
    <property type="match status" value="1"/>
</dbReference>
<evidence type="ECO:0000256" key="1">
    <source>
        <dbReference type="ARBA" id="ARBA00022754"/>
    </source>
</evidence>
<dbReference type="PROSITE" id="PS51842">
    <property type="entry name" value="IF_ROD_2"/>
    <property type="match status" value="1"/>
</dbReference>
<proteinExistence type="evidence at transcript level"/>
<dbReference type="PROSITE" id="PS00226">
    <property type="entry name" value="IF_ROD_1"/>
    <property type="match status" value="1"/>
</dbReference>
<evidence type="ECO:0000256" key="4">
    <source>
        <dbReference type="SAM" id="Coils"/>
    </source>
</evidence>
<name>O96754_BRALA</name>
<keyword evidence="1 3" id="KW-0403">Intermediate filament</keyword>
<dbReference type="Gene3D" id="1.20.5.1160">
    <property type="entry name" value="Vasodilator-stimulated phosphoprotein"/>
    <property type="match status" value="1"/>
</dbReference>
<evidence type="ECO:0000256" key="2">
    <source>
        <dbReference type="ARBA" id="ARBA00023054"/>
    </source>
</evidence>
<protein>
    <submittedName>
        <fullName evidence="7">Intermediate filament protein E2</fullName>
    </submittedName>
</protein>
<feature type="domain" description="IF rod" evidence="6">
    <location>
        <begin position="132"/>
        <end position="448"/>
    </location>
</feature>